<evidence type="ECO:0000313" key="3">
    <source>
        <dbReference type="Proteomes" id="UP000028602"/>
    </source>
</evidence>
<sequence>MRSSPHKAGRLNNEEPEPGCSVKNRMNRQAPGLPDHQQNKIITSNLHYYRERVKPRYILHTRFNPTENNIDQLLISFREYAVGKYFPYDISDYYQRLQY</sequence>
<dbReference type="Proteomes" id="UP000028602">
    <property type="component" value="Unassembled WGS sequence"/>
</dbReference>
<evidence type="ECO:0000256" key="1">
    <source>
        <dbReference type="SAM" id="MobiDB-lite"/>
    </source>
</evidence>
<reference evidence="2 3" key="1">
    <citation type="submission" date="2014-05" db="EMBL/GenBank/DDBJ databases">
        <title>ATOL: Assembling a taxonomically balanced genome-scale reconstruction of the evolutionary history of the Enterobacteriaceae.</title>
        <authorList>
            <person name="Plunkett G.III."/>
            <person name="Neeno-Eckwall E.C."/>
            <person name="Glasner J.D."/>
            <person name="Perna N.T."/>
        </authorList>
    </citation>
    <scope>NUCLEOTIDE SEQUENCE [LARGE SCALE GENOMIC DNA]</scope>
    <source>
        <strain evidence="2 3">ATCC 33301</strain>
    </source>
</reference>
<dbReference type="EMBL" id="JMPR01000004">
    <property type="protein sequence ID" value="KFD22487.1"/>
    <property type="molecule type" value="Genomic_DNA"/>
</dbReference>
<protein>
    <submittedName>
        <fullName evidence="2">Uncharacterized protein</fullName>
    </submittedName>
</protein>
<proteinExistence type="predicted"/>
<evidence type="ECO:0000313" key="2">
    <source>
        <dbReference type="EMBL" id="KFD22487.1"/>
    </source>
</evidence>
<comment type="caution">
    <text evidence="2">The sequence shown here is derived from an EMBL/GenBank/DDBJ whole genome shotgun (WGS) entry which is preliminary data.</text>
</comment>
<name>A0A085JPU1_9GAMM</name>
<organism evidence="2 3">
    <name type="scientific">Tatumella ptyseos ATCC 33301</name>
    <dbReference type="NCBI Taxonomy" id="1005995"/>
    <lineage>
        <taxon>Bacteria</taxon>
        <taxon>Pseudomonadati</taxon>
        <taxon>Pseudomonadota</taxon>
        <taxon>Gammaproteobacteria</taxon>
        <taxon>Enterobacterales</taxon>
        <taxon>Erwiniaceae</taxon>
        <taxon>Tatumella</taxon>
    </lineage>
</organism>
<feature type="region of interest" description="Disordered" evidence="1">
    <location>
        <begin position="1"/>
        <end position="39"/>
    </location>
</feature>
<gene>
    <name evidence="2" type="ORF">GTPT_0060</name>
</gene>
<accession>A0A085JPU1</accession>
<keyword evidence="3" id="KW-1185">Reference proteome</keyword>
<dbReference type="AlphaFoldDB" id="A0A085JPU1"/>